<name>A0AA37T669_9GAMM</name>
<sequence length="237" mass="26920">MTTLISTLDEKKDDFNSHLTLASALEIHLVEGDVIPVGETVLTVRHLLTIKSGLVIHLYNIVEAIMTLTIEQIGNQVKSSSPNDWTENTLKEWLRTYASIGIEGNEDSRLEIVHKAALKLLNKESIQNLKFKKPSGTWSDKVIYQFSQRLNVNFRLDPEMHRKIAPAAKYGDQTPLEFLADRRNAIAHGRRNFEDGARDLSIQQISELADVTIEYMTAAVESFQQFIDEKKYMVSAF</sequence>
<proteinExistence type="predicted"/>
<accession>A0AA37T669</accession>
<organism evidence="2 3">
    <name type="scientific">Marinibactrum halimedae</name>
    <dbReference type="NCBI Taxonomy" id="1444977"/>
    <lineage>
        <taxon>Bacteria</taxon>
        <taxon>Pseudomonadati</taxon>
        <taxon>Pseudomonadota</taxon>
        <taxon>Gammaproteobacteria</taxon>
        <taxon>Cellvibrionales</taxon>
        <taxon>Cellvibrionaceae</taxon>
        <taxon>Marinibactrum</taxon>
    </lineage>
</organism>
<comment type="caution">
    <text evidence="2">The sequence shown here is derived from an EMBL/GenBank/DDBJ whole genome shotgun (WGS) entry which is preliminary data.</text>
</comment>
<protein>
    <recommendedName>
        <fullName evidence="1">MAE-28990/MAE-18760-like HEPN domain-containing protein</fullName>
    </recommendedName>
</protein>
<dbReference type="Proteomes" id="UP001156870">
    <property type="component" value="Unassembled WGS sequence"/>
</dbReference>
<dbReference type="EMBL" id="BSPD01000103">
    <property type="protein sequence ID" value="GLS28208.1"/>
    <property type="molecule type" value="Genomic_DNA"/>
</dbReference>
<dbReference type="Pfam" id="PF18737">
    <property type="entry name" value="HEPN_MAE_28990"/>
    <property type="match status" value="1"/>
</dbReference>
<evidence type="ECO:0000313" key="3">
    <source>
        <dbReference type="Proteomes" id="UP001156870"/>
    </source>
</evidence>
<feature type="domain" description="MAE-28990/MAE-18760-like HEPN" evidence="1">
    <location>
        <begin position="3"/>
        <end position="232"/>
    </location>
</feature>
<reference evidence="2 3" key="1">
    <citation type="journal article" date="2014" name="Int. J. Syst. Evol. Microbiol.">
        <title>Complete genome sequence of Corynebacterium casei LMG S-19264T (=DSM 44701T), isolated from a smear-ripened cheese.</title>
        <authorList>
            <consortium name="US DOE Joint Genome Institute (JGI-PGF)"/>
            <person name="Walter F."/>
            <person name="Albersmeier A."/>
            <person name="Kalinowski J."/>
            <person name="Ruckert C."/>
        </authorList>
    </citation>
    <scope>NUCLEOTIDE SEQUENCE [LARGE SCALE GENOMIC DNA]</scope>
    <source>
        <strain evidence="2 3">NBRC 110095</strain>
    </source>
</reference>
<evidence type="ECO:0000259" key="1">
    <source>
        <dbReference type="Pfam" id="PF18737"/>
    </source>
</evidence>
<keyword evidence="3" id="KW-1185">Reference proteome</keyword>
<dbReference type="InterPro" id="IPR040788">
    <property type="entry name" value="HEPN_MAE_28990"/>
</dbReference>
<evidence type="ECO:0000313" key="2">
    <source>
        <dbReference type="EMBL" id="GLS28208.1"/>
    </source>
</evidence>
<dbReference type="AlphaFoldDB" id="A0AA37T669"/>
<gene>
    <name evidence="2" type="ORF">GCM10007877_39270</name>
</gene>
<dbReference type="RefSeq" id="WP_232594612.1">
    <property type="nucleotide sequence ID" value="NZ_BSPD01000103.1"/>
</dbReference>